<reference evidence="2" key="1">
    <citation type="submission" date="2024-06" db="EMBL/GenBank/DDBJ databases">
        <title>The genome sequences of Kitasatospora sp. strain HUAS MG31.</title>
        <authorList>
            <person name="Mo P."/>
        </authorList>
    </citation>
    <scope>NUCLEOTIDE SEQUENCE</scope>
    <source>
        <strain evidence="2">HUAS MG31</strain>
    </source>
</reference>
<evidence type="ECO:0000313" key="2">
    <source>
        <dbReference type="EMBL" id="XCM80649.1"/>
    </source>
</evidence>
<proteinExistence type="predicted"/>
<evidence type="ECO:0000256" key="1">
    <source>
        <dbReference type="SAM" id="MobiDB-lite"/>
    </source>
</evidence>
<gene>
    <name evidence="2" type="ORF">ABWK59_17880</name>
</gene>
<organism evidence="2">
    <name type="scientific">Kitasatospora camelliae</name>
    <dbReference type="NCBI Taxonomy" id="3156397"/>
    <lineage>
        <taxon>Bacteria</taxon>
        <taxon>Bacillati</taxon>
        <taxon>Actinomycetota</taxon>
        <taxon>Actinomycetes</taxon>
        <taxon>Kitasatosporales</taxon>
        <taxon>Streptomycetaceae</taxon>
        <taxon>Kitasatospora</taxon>
    </lineage>
</organism>
<protein>
    <submittedName>
        <fullName evidence="2">Uncharacterized protein</fullName>
    </submittedName>
</protein>
<sequence length="254" mass="27737">MSLDAVILESPTFRRRLGGCTEALDRVKPPVLLPDGLHMTARMVADYYEVGVEEVAVLARRHRAELTASGMTPSVLTLFPRRAVLTVGMLLRGSEVARRVRDDLLEAFPLGDGPLGDGPLVGGLPPAVAPRGPAAEFRARRWKRWDALRWSEHRTVSADPAAGVVRPAEPAPGPFAGRSEPGLGPRPASGGDGGLRGRLEERLAAVDRRLDAHGRTLGTVDERAGRHGDDLRAIRRELLLVRRDLARLRAHRRR</sequence>
<dbReference type="AlphaFoldDB" id="A0AAU8JZZ0"/>
<dbReference type="EMBL" id="CP159872">
    <property type="protein sequence ID" value="XCM80649.1"/>
    <property type="molecule type" value="Genomic_DNA"/>
</dbReference>
<feature type="region of interest" description="Disordered" evidence="1">
    <location>
        <begin position="164"/>
        <end position="196"/>
    </location>
</feature>
<dbReference type="RefSeq" id="WP_354641584.1">
    <property type="nucleotide sequence ID" value="NZ_CP159872.1"/>
</dbReference>
<name>A0AAU8JZZ0_9ACTN</name>
<dbReference type="KEGG" id="kcm:ABWK59_17880"/>
<accession>A0AAU8JZZ0</accession>